<name>A0AAV7TBP1_PLEWA</name>
<protein>
    <submittedName>
        <fullName evidence="1">Uncharacterized protein</fullName>
    </submittedName>
</protein>
<dbReference type="Proteomes" id="UP001066276">
    <property type="component" value="Chromosome 4_1"/>
</dbReference>
<sequence length="67" mass="6950">MYDVFLYLKVRLLPLASAPYWPLLAGSPAQYTGDDAAPPALYVLPGLSPSICAGGGPGRSVTPTESV</sequence>
<evidence type="ECO:0000313" key="1">
    <source>
        <dbReference type="EMBL" id="KAJ1173937.1"/>
    </source>
</evidence>
<dbReference type="AlphaFoldDB" id="A0AAV7TBP1"/>
<dbReference type="EMBL" id="JANPWB010000007">
    <property type="protein sequence ID" value="KAJ1173937.1"/>
    <property type="molecule type" value="Genomic_DNA"/>
</dbReference>
<organism evidence="1 2">
    <name type="scientific">Pleurodeles waltl</name>
    <name type="common">Iberian ribbed newt</name>
    <dbReference type="NCBI Taxonomy" id="8319"/>
    <lineage>
        <taxon>Eukaryota</taxon>
        <taxon>Metazoa</taxon>
        <taxon>Chordata</taxon>
        <taxon>Craniata</taxon>
        <taxon>Vertebrata</taxon>
        <taxon>Euteleostomi</taxon>
        <taxon>Amphibia</taxon>
        <taxon>Batrachia</taxon>
        <taxon>Caudata</taxon>
        <taxon>Salamandroidea</taxon>
        <taxon>Salamandridae</taxon>
        <taxon>Pleurodelinae</taxon>
        <taxon>Pleurodeles</taxon>
    </lineage>
</organism>
<keyword evidence="2" id="KW-1185">Reference proteome</keyword>
<evidence type="ECO:0000313" key="2">
    <source>
        <dbReference type="Proteomes" id="UP001066276"/>
    </source>
</evidence>
<comment type="caution">
    <text evidence="1">The sequence shown here is derived from an EMBL/GenBank/DDBJ whole genome shotgun (WGS) entry which is preliminary data.</text>
</comment>
<proteinExistence type="predicted"/>
<gene>
    <name evidence="1" type="ORF">NDU88_005761</name>
</gene>
<reference evidence="1" key="1">
    <citation type="journal article" date="2022" name="bioRxiv">
        <title>Sequencing and chromosome-scale assembly of the giantPleurodeles waltlgenome.</title>
        <authorList>
            <person name="Brown T."/>
            <person name="Elewa A."/>
            <person name="Iarovenko S."/>
            <person name="Subramanian E."/>
            <person name="Araus A.J."/>
            <person name="Petzold A."/>
            <person name="Susuki M."/>
            <person name="Suzuki K.-i.T."/>
            <person name="Hayashi T."/>
            <person name="Toyoda A."/>
            <person name="Oliveira C."/>
            <person name="Osipova E."/>
            <person name="Leigh N.D."/>
            <person name="Simon A."/>
            <person name="Yun M.H."/>
        </authorList>
    </citation>
    <scope>NUCLEOTIDE SEQUENCE</scope>
    <source>
        <strain evidence="1">20211129_DDA</strain>
        <tissue evidence="1">Liver</tissue>
    </source>
</reference>
<accession>A0AAV7TBP1</accession>